<evidence type="ECO:0008006" key="5">
    <source>
        <dbReference type="Google" id="ProtNLM"/>
    </source>
</evidence>
<protein>
    <recommendedName>
        <fullName evidence="5">NAD(+)--protein-arginine ADP-ribosyltransferase</fullName>
    </recommendedName>
</protein>
<evidence type="ECO:0000256" key="1">
    <source>
        <dbReference type="SAM" id="Coils"/>
    </source>
</evidence>
<feature type="compositionally biased region" description="Basic and acidic residues" evidence="2">
    <location>
        <begin position="603"/>
        <end position="613"/>
    </location>
</feature>
<feature type="coiled-coil region" evidence="1">
    <location>
        <begin position="76"/>
        <end position="165"/>
    </location>
</feature>
<dbReference type="EMBL" id="CAUYUJ010007786">
    <property type="protein sequence ID" value="CAK0821995.1"/>
    <property type="molecule type" value="Genomic_DNA"/>
</dbReference>
<dbReference type="Proteomes" id="UP001189429">
    <property type="component" value="Unassembled WGS sequence"/>
</dbReference>
<feature type="compositionally biased region" description="Basic and acidic residues" evidence="2">
    <location>
        <begin position="705"/>
        <end position="714"/>
    </location>
</feature>
<feature type="compositionally biased region" description="Low complexity" evidence="2">
    <location>
        <begin position="629"/>
        <end position="640"/>
    </location>
</feature>
<proteinExistence type="predicted"/>
<reference evidence="3" key="1">
    <citation type="submission" date="2023-10" db="EMBL/GenBank/DDBJ databases">
        <authorList>
            <person name="Chen Y."/>
            <person name="Shah S."/>
            <person name="Dougan E. K."/>
            <person name="Thang M."/>
            <person name="Chan C."/>
        </authorList>
    </citation>
    <scope>NUCLEOTIDE SEQUENCE [LARGE SCALE GENOMIC DNA]</scope>
</reference>
<keyword evidence="1" id="KW-0175">Coiled coil</keyword>
<comment type="caution">
    <text evidence="3">The sequence shown here is derived from an EMBL/GenBank/DDBJ whole genome shotgun (WGS) entry which is preliminary data.</text>
</comment>
<keyword evidence="4" id="KW-1185">Reference proteome</keyword>
<gene>
    <name evidence="3" type="ORF">PCOR1329_LOCUS23121</name>
</gene>
<feature type="non-terminal residue" evidence="3">
    <location>
        <position position="1"/>
    </location>
</feature>
<evidence type="ECO:0000313" key="4">
    <source>
        <dbReference type="Proteomes" id="UP001189429"/>
    </source>
</evidence>
<feature type="region of interest" description="Disordered" evidence="2">
    <location>
        <begin position="603"/>
        <end position="640"/>
    </location>
</feature>
<accession>A0ABN9RUI2</accession>
<evidence type="ECO:0000313" key="3">
    <source>
        <dbReference type="EMBL" id="CAK0821995.1"/>
    </source>
</evidence>
<sequence length="758" mass="81427">KPPSSQAGAGAPLGAHVRWLWPFPRPAASLALAHVLRTIEAWALPGSQLAELGQGMDAGTQTRPAPAPPEVLQARVEELVAENGRLRAEVDRWREERAEEAELGEKGAAEYAAELARLKAGVEGLRSELRGRLKEEEARRWEAAVAEAKRALHDQQAEAARAGRELTAAKAGLELLRRGGAEHAGSAEGDEVRASLERAERHVQGAGCALAEAVRCLAAGPQARGALRTSSQRLLLQLADASLAAQAAITSMSESAQVASRSGYLTSLDELLPPPSEDLAVLREESAKELPRMIEEFSPGKAEELKLRRLGEGFRERSAGFVDAMVHQQAWPRDAAEVVYQLSYNVFSVPLAAALQARDRRYAASTHLLHRLVCEHVSRRRAAASGAAPRLYRNLTGQTSLVSGDPAWAALQRPADATGFRGLVCGAVVTGSNHPCDVTPAGMAPKLGEEHQPQDSDVVCFESSDPDASGNLHSAVMLSDHLGLFPPHTLFRVKKVLGPPFDAFVDGGTTVSVNQRCFVVAPTFRPAAGGVDEAGSKLTGSVATLSYGSLKDYVAGPGSLADKPVLTMEMEFGRAQTWTDWKGVSYSLQECWQYVCGPAEERDGCTPGTRDRGNSGVTPSGFRDRISGRSRTAGARAGAGTSRSYALLTHEEVLAVRLYSGPAYDPLNRFLRQASLLYGESRQLCSGRGVHVRGNCRPPAPRGAEAGRRRDSGGERQAVVPRRPRGPAQGVLDPFSEWHDLRHGHCVHEHEQKRADAH</sequence>
<feature type="region of interest" description="Disordered" evidence="2">
    <location>
        <begin position="694"/>
        <end position="731"/>
    </location>
</feature>
<name>A0ABN9RUI2_9DINO</name>
<organism evidence="3 4">
    <name type="scientific">Prorocentrum cordatum</name>
    <dbReference type="NCBI Taxonomy" id="2364126"/>
    <lineage>
        <taxon>Eukaryota</taxon>
        <taxon>Sar</taxon>
        <taxon>Alveolata</taxon>
        <taxon>Dinophyceae</taxon>
        <taxon>Prorocentrales</taxon>
        <taxon>Prorocentraceae</taxon>
        <taxon>Prorocentrum</taxon>
    </lineage>
</organism>
<evidence type="ECO:0000256" key="2">
    <source>
        <dbReference type="SAM" id="MobiDB-lite"/>
    </source>
</evidence>